<dbReference type="Proteomes" id="UP000189761">
    <property type="component" value="Unassembled WGS sequence"/>
</dbReference>
<keyword evidence="7" id="KW-0282">Flagellum</keyword>
<keyword evidence="4" id="KW-0175">Coiled coil</keyword>
<keyword evidence="7" id="KW-0966">Cell projection</keyword>
<dbReference type="PANTHER" id="PTHR42792:SF1">
    <property type="entry name" value="FLAGELLAR HOOK-ASSOCIATED PROTEIN 3"/>
    <property type="match status" value="1"/>
</dbReference>
<accession>A0A8E2LD02</accession>
<organism evidence="7 8">
    <name type="scientific">Heyndrickxia oleronia</name>
    <dbReference type="NCBI Taxonomy" id="38875"/>
    <lineage>
        <taxon>Bacteria</taxon>
        <taxon>Bacillati</taxon>
        <taxon>Bacillota</taxon>
        <taxon>Bacilli</taxon>
        <taxon>Bacillales</taxon>
        <taxon>Bacillaceae</taxon>
        <taxon>Heyndrickxia</taxon>
    </lineage>
</organism>
<dbReference type="Pfam" id="PF00669">
    <property type="entry name" value="Flagellin_N"/>
    <property type="match status" value="1"/>
</dbReference>
<dbReference type="GO" id="GO:0009424">
    <property type="term" value="C:bacterial-type flagellum hook"/>
    <property type="evidence" value="ECO:0007669"/>
    <property type="project" value="InterPro"/>
</dbReference>
<evidence type="ECO:0000256" key="1">
    <source>
        <dbReference type="ARBA" id="ARBA00004365"/>
    </source>
</evidence>
<feature type="domain" description="Flagellin N-terminal" evidence="5">
    <location>
        <begin position="5"/>
        <end position="140"/>
    </location>
</feature>
<dbReference type="InterPro" id="IPR013384">
    <property type="entry name" value="Flagell_FlgL"/>
</dbReference>
<evidence type="ECO:0000313" key="7">
    <source>
        <dbReference type="EMBL" id="OOP67540.1"/>
    </source>
</evidence>
<dbReference type="Pfam" id="PF00700">
    <property type="entry name" value="Flagellin_C"/>
    <property type="match status" value="1"/>
</dbReference>
<dbReference type="PANTHER" id="PTHR42792">
    <property type="entry name" value="FLAGELLIN"/>
    <property type="match status" value="1"/>
</dbReference>
<dbReference type="NCBIfam" id="TIGR02550">
    <property type="entry name" value="flagell_flgL"/>
    <property type="match status" value="1"/>
</dbReference>
<comment type="subcellular location">
    <subcellularLocation>
        <location evidence="1">Bacterial flagellum</location>
    </subcellularLocation>
</comment>
<feature type="domain" description="Flagellin C-terminal" evidence="6">
    <location>
        <begin position="211"/>
        <end position="291"/>
    </location>
</feature>
<gene>
    <name evidence="7" type="ORF">BWZ43_15160</name>
</gene>
<evidence type="ECO:0000256" key="3">
    <source>
        <dbReference type="ARBA" id="ARBA00023143"/>
    </source>
</evidence>
<reference evidence="7 8" key="1">
    <citation type="submission" date="2017-01" db="EMBL/GenBank/DDBJ databases">
        <title>Draft genome sequence of Bacillus oleronius.</title>
        <authorList>
            <person name="Allam M."/>
        </authorList>
    </citation>
    <scope>NUCLEOTIDE SEQUENCE [LARGE SCALE GENOMIC DNA]</scope>
    <source>
        <strain evidence="7 8">DSM 9356</strain>
    </source>
</reference>
<dbReference type="InterPro" id="IPR001492">
    <property type="entry name" value="Flagellin"/>
</dbReference>
<evidence type="ECO:0000313" key="8">
    <source>
        <dbReference type="Proteomes" id="UP000189761"/>
    </source>
</evidence>
<comment type="similarity">
    <text evidence="2">Belongs to the bacterial flagellin family.</text>
</comment>
<dbReference type="SUPFAM" id="SSF64518">
    <property type="entry name" value="Phase 1 flagellin"/>
    <property type="match status" value="1"/>
</dbReference>
<comment type="caution">
    <text evidence="7">The sequence shown here is derived from an EMBL/GenBank/DDBJ whole genome shotgun (WGS) entry which is preliminary data.</text>
</comment>
<evidence type="ECO:0000259" key="5">
    <source>
        <dbReference type="Pfam" id="PF00669"/>
    </source>
</evidence>
<keyword evidence="8" id="KW-1185">Reference proteome</keyword>
<sequence>MRVTQSMLSNNFLKNISNSYEKMGKISEQMQTQKKITRPSDDPVVAMKGIAYRTSLTEVQQFKRNFSEAHNWLDNTDAALDQATKALQRIRELTVKAANGTLESDQREAVAKEIEQLRDQLKEIGNTQVGDKYLFNGTDTLNKPIGDIANNPSDVSNNSNSVKLELSKGVYIEVNSTDVFNKDLFEGLNKLVDDLKSGNDQVDLNDSIVDIDKSINHIINERATVGARSNRIDLMEDRIDQQEINATKMMSKNEDVDMEKVITDLITQEAVQRASLGMGARIIQPTLLDFLR</sequence>
<evidence type="ECO:0000256" key="2">
    <source>
        <dbReference type="ARBA" id="ARBA00005709"/>
    </source>
</evidence>
<dbReference type="AlphaFoldDB" id="A0A8E2LD02"/>
<dbReference type="InterPro" id="IPR046358">
    <property type="entry name" value="Flagellin_C"/>
</dbReference>
<proteinExistence type="inferred from homology"/>
<dbReference type="EMBL" id="MTLA01000186">
    <property type="protein sequence ID" value="OOP67540.1"/>
    <property type="molecule type" value="Genomic_DNA"/>
</dbReference>
<keyword evidence="7" id="KW-0969">Cilium</keyword>
<evidence type="ECO:0000259" key="6">
    <source>
        <dbReference type="Pfam" id="PF00700"/>
    </source>
</evidence>
<name>A0A8E2LD02_9BACI</name>
<evidence type="ECO:0000256" key="4">
    <source>
        <dbReference type="SAM" id="Coils"/>
    </source>
</evidence>
<dbReference type="GO" id="GO:0005198">
    <property type="term" value="F:structural molecule activity"/>
    <property type="evidence" value="ECO:0007669"/>
    <property type="project" value="InterPro"/>
</dbReference>
<dbReference type="InterPro" id="IPR001029">
    <property type="entry name" value="Flagellin_N"/>
</dbReference>
<dbReference type="GO" id="GO:0071973">
    <property type="term" value="P:bacterial-type flagellum-dependent cell motility"/>
    <property type="evidence" value="ECO:0007669"/>
    <property type="project" value="InterPro"/>
</dbReference>
<feature type="coiled-coil region" evidence="4">
    <location>
        <begin position="73"/>
        <end position="127"/>
    </location>
</feature>
<dbReference type="Gene3D" id="1.20.1330.10">
    <property type="entry name" value="f41 fragment of flagellin, N-terminal domain"/>
    <property type="match status" value="1"/>
</dbReference>
<keyword evidence="3" id="KW-0975">Bacterial flagellum</keyword>
<protein>
    <submittedName>
        <fullName evidence="7">Flagellar hook-associated protein FlgL</fullName>
    </submittedName>
</protein>
<dbReference type="RefSeq" id="WP_078110600.1">
    <property type="nucleotide sequence ID" value="NZ_CP065424.1"/>
</dbReference>